<evidence type="ECO:0008006" key="3">
    <source>
        <dbReference type="Google" id="ProtNLM"/>
    </source>
</evidence>
<protein>
    <recommendedName>
        <fullName evidence="3">Reverse transcriptase domain-containing protein</fullName>
    </recommendedName>
</protein>
<dbReference type="Ensembl" id="ENSSSCT00035102344.1">
    <property type="protein sequence ID" value="ENSSSCP00035043644.1"/>
    <property type="gene ID" value="ENSSSCG00035075318.1"/>
</dbReference>
<evidence type="ECO:0000313" key="1">
    <source>
        <dbReference type="Ensembl" id="ENSSSCP00035043644.1"/>
    </source>
</evidence>
<organism evidence="1 2">
    <name type="scientific">Sus scrofa</name>
    <name type="common">Pig</name>
    <dbReference type="NCBI Taxonomy" id="9823"/>
    <lineage>
        <taxon>Eukaryota</taxon>
        <taxon>Metazoa</taxon>
        <taxon>Chordata</taxon>
        <taxon>Craniata</taxon>
        <taxon>Vertebrata</taxon>
        <taxon>Euteleostomi</taxon>
        <taxon>Mammalia</taxon>
        <taxon>Eutheria</taxon>
        <taxon>Laurasiatheria</taxon>
        <taxon>Artiodactyla</taxon>
        <taxon>Suina</taxon>
        <taxon>Suidae</taxon>
        <taxon>Sus</taxon>
    </lineage>
</organism>
<dbReference type="Proteomes" id="UP000694720">
    <property type="component" value="Unplaced"/>
</dbReference>
<reference evidence="1" key="1">
    <citation type="submission" date="2025-08" db="UniProtKB">
        <authorList>
            <consortium name="Ensembl"/>
        </authorList>
    </citation>
    <scope>IDENTIFICATION</scope>
</reference>
<proteinExistence type="predicted"/>
<evidence type="ECO:0000313" key="2">
    <source>
        <dbReference type="Proteomes" id="UP000694720"/>
    </source>
</evidence>
<accession>A0A8D1BDG4</accession>
<sequence length="102" mass="12112">MKLYLENPKDSTRKLLEVINEFGKDTGYKINTQKLTAFLYTNNERAEREIRDAILFTITSKRIKYLGVNLPKETKDLYSENYKTLMKEIKDDTNRWKDIPST</sequence>
<name>A0A8D1BDG4_PIG</name>
<dbReference type="AlphaFoldDB" id="A0A8D1BDG4"/>
<dbReference type="PANTHER" id="PTHR19446">
    <property type="entry name" value="REVERSE TRANSCRIPTASES"/>
    <property type="match status" value="1"/>
</dbReference>